<gene>
    <name evidence="2" type="ORF">FCS05_15605</name>
    <name evidence="1" type="ORF">HNQ10_003017</name>
</gene>
<reference evidence="2 3" key="1">
    <citation type="submission" date="2019-04" db="EMBL/GenBank/DDBJ databases">
        <title>Deinococcus metalilatus MA1002 mutant No.5.</title>
        <authorList>
            <person name="Park W."/>
            <person name="Park C."/>
        </authorList>
    </citation>
    <scope>NUCLEOTIDE SEQUENCE [LARGE SCALE GENOMIC DNA]</scope>
    <source>
        <strain evidence="2 3">MA1002-m5</strain>
    </source>
</reference>
<evidence type="ECO:0000313" key="4">
    <source>
        <dbReference type="Proteomes" id="UP000536909"/>
    </source>
</evidence>
<sequence length="108" mass="13137">MAKHSWERARWKRREARRRLEVGGWWTGWFPLFASEQDKEEWQQRVRYVQKRLEGSVHGCMSEATRVKRRGWRRAGREICRLHVLGAHDEAEALDPQPRRLGVMWDIW</sequence>
<evidence type="ECO:0000313" key="3">
    <source>
        <dbReference type="Proteomes" id="UP000308000"/>
    </source>
</evidence>
<evidence type="ECO:0000313" key="1">
    <source>
        <dbReference type="EMBL" id="MBB5296175.1"/>
    </source>
</evidence>
<proteinExistence type="predicted"/>
<evidence type="ECO:0000313" key="2">
    <source>
        <dbReference type="EMBL" id="TLK23648.1"/>
    </source>
</evidence>
<dbReference type="EMBL" id="JACHFV010000010">
    <property type="protein sequence ID" value="MBB5296175.1"/>
    <property type="molecule type" value="Genomic_DNA"/>
</dbReference>
<organism evidence="2 3">
    <name type="scientific">Deinococcus metallilatus</name>
    <dbReference type="NCBI Taxonomy" id="1211322"/>
    <lineage>
        <taxon>Bacteria</taxon>
        <taxon>Thermotogati</taxon>
        <taxon>Deinococcota</taxon>
        <taxon>Deinococci</taxon>
        <taxon>Deinococcales</taxon>
        <taxon>Deinococcaceae</taxon>
        <taxon>Deinococcus</taxon>
    </lineage>
</organism>
<accession>A0AAJ5F4T3</accession>
<dbReference type="EMBL" id="VBRC01000012">
    <property type="protein sequence ID" value="TLK23648.1"/>
    <property type="molecule type" value="Genomic_DNA"/>
</dbReference>
<protein>
    <submittedName>
        <fullName evidence="2">Uncharacterized protein</fullName>
    </submittedName>
</protein>
<dbReference type="Proteomes" id="UP000536909">
    <property type="component" value="Unassembled WGS sequence"/>
</dbReference>
<keyword evidence="4" id="KW-1185">Reference proteome</keyword>
<dbReference type="AlphaFoldDB" id="A0AAJ5F4T3"/>
<name>A0AAJ5F4T3_9DEIO</name>
<dbReference type="RefSeq" id="WP_129120137.1">
    <property type="nucleotide sequence ID" value="NZ_BSUI01000004.1"/>
</dbReference>
<reference evidence="1 4" key="2">
    <citation type="submission" date="2020-08" db="EMBL/GenBank/DDBJ databases">
        <title>Genomic Encyclopedia of Type Strains, Phase IV (KMG-IV): sequencing the most valuable type-strain genomes for metagenomic binning, comparative biology and taxonomic classification.</title>
        <authorList>
            <person name="Goeker M."/>
        </authorList>
    </citation>
    <scope>NUCLEOTIDE SEQUENCE [LARGE SCALE GENOMIC DNA]</scope>
    <source>
        <strain evidence="1 4">DSM 105434</strain>
    </source>
</reference>
<dbReference type="Proteomes" id="UP000308000">
    <property type="component" value="Unassembled WGS sequence"/>
</dbReference>
<comment type="caution">
    <text evidence="2">The sequence shown here is derived from an EMBL/GenBank/DDBJ whole genome shotgun (WGS) entry which is preliminary data.</text>
</comment>